<dbReference type="Proteomes" id="UP000419017">
    <property type="component" value="Unassembled WGS sequence"/>
</dbReference>
<reference evidence="2 3" key="1">
    <citation type="submission" date="2019-10" db="EMBL/GenBank/DDBJ databases">
        <authorList>
            <person name="Blom J."/>
        </authorList>
    </citation>
    <scope>NUCLEOTIDE SEQUENCE [LARGE SCALE GENOMIC DNA]</scope>
    <source>
        <strain evidence="2 3">ES3154-GLU</strain>
    </source>
</reference>
<dbReference type="Gene3D" id="3.40.50.2000">
    <property type="entry name" value="Glycogen Phosphorylase B"/>
    <property type="match status" value="2"/>
</dbReference>
<name>A0A6I8M9Q4_9FUSO</name>
<dbReference type="PANTHER" id="PTHR12526:SF630">
    <property type="entry name" value="GLYCOSYLTRANSFERASE"/>
    <property type="match status" value="1"/>
</dbReference>
<keyword evidence="3" id="KW-1185">Reference proteome</keyword>
<accession>A0A6I8M9Q4</accession>
<dbReference type="Pfam" id="PF00534">
    <property type="entry name" value="Glycos_transf_1"/>
    <property type="match status" value="1"/>
</dbReference>
<organism evidence="2 3">
    <name type="scientific">Oceanivirga miroungae</name>
    <dbReference type="NCBI Taxonomy" id="1130046"/>
    <lineage>
        <taxon>Bacteria</taxon>
        <taxon>Fusobacteriati</taxon>
        <taxon>Fusobacteriota</taxon>
        <taxon>Fusobacteriia</taxon>
        <taxon>Fusobacteriales</taxon>
        <taxon>Leptotrichiaceae</taxon>
        <taxon>Oceanivirga</taxon>
    </lineage>
</organism>
<dbReference type="SUPFAM" id="SSF53756">
    <property type="entry name" value="UDP-Glycosyltransferase/glycogen phosphorylase"/>
    <property type="match status" value="1"/>
</dbReference>
<keyword evidence="2" id="KW-0808">Transferase</keyword>
<protein>
    <submittedName>
        <fullName evidence="2">Group 1 glycosyl transferase</fullName>
    </submittedName>
</protein>
<evidence type="ECO:0000259" key="1">
    <source>
        <dbReference type="Pfam" id="PF00534"/>
    </source>
</evidence>
<sequence>MAYRNILFYYGSTFTKLDGGITQLINKVKMFENMGKYNLVIMNNSYDPESKSRFINITKFREVDIKTKFFNEIDVLLGRDNITKDNDQSLNHLPNLKYVKDVNSFDKMGAINKRKNAIDHIVTYDEISGRIKEIAYYEKINGKMLEIKKDAYDSYGYIYSSTYMNLNTTFIERKVFYNKDGKIKVEMFYKRVGEENKQYKIIVYNDNFMPENIFDDLEDFNIYLRNLIFSKYNVKETLVINDNISLYSELKKINGLRIVNQLHNIHLLSDNINSAFYDNIADISNDLRNDKNTFLVTLTEAQKKDIESRIGKQNNIKVIPNAISINEETNYNRPNNKLVVMARLDDIKRVDLAIKVFKLLHEKDEKLELEIYGVGVNRNKLLNLISELRLEKSVHMKGFCTNPNEVLSNSTLLINTSSFEAYPMLLIESINNGCPVVSFDIHYGIREIISDKQTGIIVENNNLEKMAEEIYLLLQNKKRYEEMIDSCYTKRHDFTFDKVIVKWEELLKNME</sequence>
<feature type="domain" description="Glycosyl transferase family 1" evidence="1">
    <location>
        <begin position="329"/>
        <end position="485"/>
    </location>
</feature>
<dbReference type="AlphaFoldDB" id="A0A6I8M9Q4"/>
<evidence type="ECO:0000313" key="2">
    <source>
        <dbReference type="EMBL" id="VWL84990.1"/>
    </source>
</evidence>
<dbReference type="PANTHER" id="PTHR12526">
    <property type="entry name" value="GLYCOSYLTRANSFERASE"/>
    <property type="match status" value="1"/>
</dbReference>
<proteinExistence type="predicted"/>
<dbReference type="EMBL" id="CABWIB010000001">
    <property type="protein sequence ID" value="VWL84990.1"/>
    <property type="molecule type" value="Genomic_DNA"/>
</dbReference>
<dbReference type="RefSeq" id="WP_156683027.1">
    <property type="nucleotide sequence ID" value="NZ_CABWIB010000001.1"/>
</dbReference>
<evidence type="ECO:0000313" key="3">
    <source>
        <dbReference type="Proteomes" id="UP000419017"/>
    </source>
</evidence>
<dbReference type="GO" id="GO:0016757">
    <property type="term" value="F:glycosyltransferase activity"/>
    <property type="evidence" value="ECO:0007669"/>
    <property type="project" value="InterPro"/>
</dbReference>
<dbReference type="InterPro" id="IPR001296">
    <property type="entry name" value="Glyco_trans_1"/>
</dbReference>
<gene>
    <name evidence="2" type="ORF">OMES3154_00262</name>
</gene>